<dbReference type="Gene3D" id="1.20.1440.100">
    <property type="entry name" value="SG protein - dephosphorylation function"/>
    <property type="match status" value="1"/>
</dbReference>
<dbReference type="Gene3D" id="3.40.50.1000">
    <property type="entry name" value="HAD superfamily/HAD-like"/>
    <property type="match status" value="1"/>
</dbReference>
<gene>
    <name evidence="5" type="ORF">FRZ03_27625</name>
</gene>
<organism evidence="5 6">
    <name type="scientific">Streptomyces misionensis</name>
    <dbReference type="NCBI Taxonomy" id="67331"/>
    <lineage>
        <taxon>Bacteria</taxon>
        <taxon>Bacillati</taxon>
        <taxon>Actinomycetota</taxon>
        <taxon>Actinomycetes</taxon>
        <taxon>Kitasatosporales</taxon>
        <taxon>Streptomycetaceae</taxon>
        <taxon>Streptomyces</taxon>
    </lineage>
</organism>
<evidence type="ECO:0000313" key="6">
    <source>
        <dbReference type="Proteomes" id="UP000320481"/>
    </source>
</evidence>
<dbReference type="Pfam" id="PF12710">
    <property type="entry name" value="HAD"/>
    <property type="match status" value="1"/>
</dbReference>
<dbReference type="NCBIfam" id="TIGR01488">
    <property type="entry name" value="HAD-SF-IB"/>
    <property type="match status" value="1"/>
</dbReference>
<dbReference type="RefSeq" id="WP_146467841.1">
    <property type="nucleotide sequence ID" value="NZ_VOGW01000168.1"/>
</dbReference>
<evidence type="ECO:0000256" key="2">
    <source>
        <dbReference type="ARBA" id="ARBA00022723"/>
    </source>
</evidence>
<evidence type="ECO:0000256" key="1">
    <source>
        <dbReference type="ARBA" id="ARBA00009184"/>
    </source>
</evidence>
<evidence type="ECO:0000256" key="3">
    <source>
        <dbReference type="ARBA" id="ARBA00022801"/>
    </source>
</evidence>
<dbReference type="InterPro" id="IPR050582">
    <property type="entry name" value="HAD-like_SerB"/>
</dbReference>
<dbReference type="GO" id="GO:0016787">
    <property type="term" value="F:hydrolase activity"/>
    <property type="evidence" value="ECO:0007669"/>
    <property type="project" value="UniProtKB-KW"/>
</dbReference>
<dbReference type="NCBIfam" id="TIGR01490">
    <property type="entry name" value="HAD-SF-IB-hyp1"/>
    <property type="match status" value="1"/>
</dbReference>
<dbReference type="InterPro" id="IPR036412">
    <property type="entry name" value="HAD-like_sf"/>
</dbReference>
<comment type="caution">
    <text evidence="5">The sequence shown here is derived from an EMBL/GenBank/DDBJ whole genome shotgun (WGS) entry which is preliminary data.</text>
</comment>
<dbReference type="SUPFAM" id="SSF56784">
    <property type="entry name" value="HAD-like"/>
    <property type="match status" value="1"/>
</dbReference>
<keyword evidence="6" id="KW-1185">Reference proteome</keyword>
<proteinExistence type="inferred from homology"/>
<reference evidence="5" key="1">
    <citation type="journal article" date="2019" name="Microbiol. Resour. Announc.">
        <title>Draft Genomic Sequences of Streptomyces misionensis and Streptomyces albidoflavus, bacteria applied for phytopathogen biocontrol.</title>
        <authorList>
            <person name="Pylro V."/>
            <person name="Dias A."/>
            <person name="Andreote F."/>
            <person name="Varani A."/>
            <person name="Andreote C."/>
            <person name="Bernardo E."/>
            <person name="Martins T."/>
        </authorList>
    </citation>
    <scope>NUCLEOTIDE SEQUENCE [LARGE SCALE GENOMIC DNA]</scope>
    <source>
        <strain evidence="5">66</strain>
    </source>
</reference>
<dbReference type="AlphaFoldDB" id="A0A5C6J1Q3"/>
<accession>A0A5C6J1Q3</accession>
<keyword evidence="3 5" id="KW-0378">Hydrolase</keyword>
<name>A0A5C6J1Q3_9ACTN</name>
<dbReference type="InterPro" id="IPR023214">
    <property type="entry name" value="HAD_sf"/>
</dbReference>
<dbReference type="Proteomes" id="UP000320481">
    <property type="component" value="Unassembled WGS sequence"/>
</dbReference>
<keyword evidence="2" id="KW-0479">Metal-binding</keyword>
<dbReference type="EMBL" id="VOGW01000168">
    <property type="protein sequence ID" value="TWV34940.1"/>
    <property type="molecule type" value="Genomic_DNA"/>
</dbReference>
<protein>
    <submittedName>
        <fullName evidence="5">HAD-IB family hydrolase</fullName>
    </submittedName>
</protein>
<evidence type="ECO:0000256" key="4">
    <source>
        <dbReference type="ARBA" id="ARBA00022842"/>
    </source>
</evidence>
<evidence type="ECO:0000313" key="5">
    <source>
        <dbReference type="EMBL" id="TWV34940.1"/>
    </source>
</evidence>
<comment type="similarity">
    <text evidence="1">Belongs to the HAD-like hydrolase superfamily. SerB family.</text>
</comment>
<dbReference type="PANTHER" id="PTHR43344">
    <property type="entry name" value="PHOSPHOSERINE PHOSPHATASE"/>
    <property type="match status" value="1"/>
</dbReference>
<dbReference type="GO" id="GO:0046872">
    <property type="term" value="F:metal ion binding"/>
    <property type="evidence" value="ECO:0007669"/>
    <property type="project" value="UniProtKB-KW"/>
</dbReference>
<keyword evidence="4" id="KW-0460">Magnesium</keyword>
<dbReference type="PANTHER" id="PTHR43344:SF13">
    <property type="entry name" value="PHOSPHATASE RV3661-RELATED"/>
    <property type="match status" value="1"/>
</dbReference>
<sequence length="263" mass="28312">MRRVKVAFFDVDHTVTTSGSMSRLLAYYHAALGHPRRDFEDRMCELKAMTAVGCPREAVNRAYYAGLEGLDAEVMAAMAGAWFDAELATGGFYHEPAVAELRRHQKHGAYVVLVSGSFPAPLRLIAEDLGADEFLCTVPCVERGRYTGDLDGPPMIGTAKADAALKVLLQRDVPARDSIAYGDHVSDLPLLRAAGSGVVVGGDHRLRTLASAEGWTLLPGTPPAPDLRLPAWSAPAHPSPWAARGRTAQPFVISARYDMSESA</sequence>
<dbReference type="InterPro" id="IPR006385">
    <property type="entry name" value="HAD_hydro_SerB1"/>
</dbReference>